<feature type="compositionally biased region" description="Polar residues" evidence="1">
    <location>
        <begin position="314"/>
        <end position="331"/>
    </location>
</feature>
<gene>
    <name evidence="2" type="ORF">DACRYDRAFT_114637</name>
</gene>
<organism evidence="2 3">
    <name type="scientific">Dacryopinax primogenitus (strain DJM 731)</name>
    <name type="common">Brown rot fungus</name>
    <dbReference type="NCBI Taxonomy" id="1858805"/>
    <lineage>
        <taxon>Eukaryota</taxon>
        <taxon>Fungi</taxon>
        <taxon>Dikarya</taxon>
        <taxon>Basidiomycota</taxon>
        <taxon>Agaricomycotina</taxon>
        <taxon>Dacrymycetes</taxon>
        <taxon>Dacrymycetales</taxon>
        <taxon>Dacrymycetaceae</taxon>
        <taxon>Dacryopinax</taxon>
    </lineage>
</organism>
<dbReference type="OrthoDB" id="3266915at2759"/>
<evidence type="ECO:0000313" key="2">
    <source>
        <dbReference type="EMBL" id="EJU04284.1"/>
    </source>
</evidence>
<dbReference type="RefSeq" id="XP_040631178.1">
    <property type="nucleotide sequence ID" value="XM_040769853.1"/>
</dbReference>
<dbReference type="Proteomes" id="UP000030653">
    <property type="component" value="Unassembled WGS sequence"/>
</dbReference>
<evidence type="ECO:0000256" key="1">
    <source>
        <dbReference type="SAM" id="MobiDB-lite"/>
    </source>
</evidence>
<name>M5G6G4_DACPD</name>
<feature type="region of interest" description="Disordered" evidence="1">
    <location>
        <begin position="85"/>
        <end position="108"/>
    </location>
</feature>
<keyword evidence="3" id="KW-1185">Reference proteome</keyword>
<protein>
    <submittedName>
        <fullName evidence="2">Uncharacterized protein</fullName>
    </submittedName>
</protein>
<dbReference type="HOGENOM" id="CLU_667282_0_0_1"/>
<proteinExistence type="predicted"/>
<dbReference type="STRING" id="1858805.M5G6G4"/>
<dbReference type="OMA" id="NDEIEYM"/>
<reference evidence="2 3" key="1">
    <citation type="journal article" date="2012" name="Science">
        <title>The Paleozoic origin of enzymatic lignin decomposition reconstructed from 31 fungal genomes.</title>
        <authorList>
            <person name="Floudas D."/>
            <person name="Binder M."/>
            <person name="Riley R."/>
            <person name="Barry K."/>
            <person name="Blanchette R.A."/>
            <person name="Henrissat B."/>
            <person name="Martinez A.T."/>
            <person name="Otillar R."/>
            <person name="Spatafora J.W."/>
            <person name="Yadav J.S."/>
            <person name="Aerts A."/>
            <person name="Benoit I."/>
            <person name="Boyd A."/>
            <person name="Carlson A."/>
            <person name="Copeland A."/>
            <person name="Coutinho P.M."/>
            <person name="de Vries R.P."/>
            <person name="Ferreira P."/>
            <person name="Findley K."/>
            <person name="Foster B."/>
            <person name="Gaskell J."/>
            <person name="Glotzer D."/>
            <person name="Gorecki P."/>
            <person name="Heitman J."/>
            <person name="Hesse C."/>
            <person name="Hori C."/>
            <person name="Igarashi K."/>
            <person name="Jurgens J.A."/>
            <person name="Kallen N."/>
            <person name="Kersten P."/>
            <person name="Kohler A."/>
            <person name="Kuees U."/>
            <person name="Kumar T.K.A."/>
            <person name="Kuo A."/>
            <person name="LaButti K."/>
            <person name="Larrondo L.F."/>
            <person name="Lindquist E."/>
            <person name="Ling A."/>
            <person name="Lombard V."/>
            <person name="Lucas S."/>
            <person name="Lundell T."/>
            <person name="Martin R."/>
            <person name="McLaughlin D.J."/>
            <person name="Morgenstern I."/>
            <person name="Morin E."/>
            <person name="Murat C."/>
            <person name="Nagy L.G."/>
            <person name="Nolan M."/>
            <person name="Ohm R.A."/>
            <person name="Patyshakuliyeva A."/>
            <person name="Rokas A."/>
            <person name="Ruiz-Duenas F.J."/>
            <person name="Sabat G."/>
            <person name="Salamov A."/>
            <person name="Samejima M."/>
            <person name="Schmutz J."/>
            <person name="Slot J.C."/>
            <person name="St John F."/>
            <person name="Stenlid J."/>
            <person name="Sun H."/>
            <person name="Sun S."/>
            <person name="Syed K."/>
            <person name="Tsang A."/>
            <person name="Wiebenga A."/>
            <person name="Young D."/>
            <person name="Pisabarro A."/>
            <person name="Eastwood D.C."/>
            <person name="Martin F."/>
            <person name="Cullen D."/>
            <person name="Grigoriev I.V."/>
            <person name="Hibbett D.S."/>
        </authorList>
    </citation>
    <scope>NUCLEOTIDE SEQUENCE [LARGE SCALE GENOMIC DNA]</scope>
    <source>
        <strain evidence="2 3">DJM-731 SS1</strain>
    </source>
</reference>
<dbReference type="EMBL" id="JH795858">
    <property type="protein sequence ID" value="EJU04284.1"/>
    <property type="molecule type" value="Genomic_DNA"/>
</dbReference>
<feature type="compositionally biased region" description="Low complexity" evidence="1">
    <location>
        <begin position="129"/>
        <end position="138"/>
    </location>
</feature>
<feature type="compositionally biased region" description="Polar residues" evidence="1">
    <location>
        <begin position="345"/>
        <end position="358"/>
    </location>
</feature>
<dbReference type="GeneID" id="63684915"/>
<dbReference type="AlphaFoldDB" id="M5G6G4"/>
<accession>M5G6G4</accession>
<sequence length="416" mass="45505">MLSARPPNVLQERTDFNLRAFASKTPGRPGTQNIGGLKSAIRKENALRAPMTTLARSKATINLLDESIEPKRLFKDFPGKLPAGNGLSDVTNKTPALNRRQPLGFKTPLPGTSKLLKLAPLLSTSIESAPAAEAAPTPLREPPPSALRPSSSRRTSRIIRSASKSFETPAPSTRKPHWDVNEDEISVGSLEDVEIKEDVNEDDESEIEYMPPTAWIEPYEAPLPLPDYKALCPKLWEIARMPGFGDPNEDVFDDSFLETWVPAECPPEDLQIPLRPLQEEEFFGPPLQAPKAVFARNTAVSRIAKSPATRDMSRNTTRPSVPRSQATSTLSRPLPRPVPVKPASRPQSLALNPSTRTGIAQRPSILAKPAAVKGLTTSKPLRATETPKAPKPTDTLEVFMAPPDFTALDDGFRFDV</sequence>
<feature type="region of interest" description="Disordered" evidence="1">
    <location>
        <begin position="304"/>
        <end position="396"/>
    </location>
</feature>
<evidence type="ECO:0000313" key="3">
    <source>
        <dbReference type="Proteomes" id="UP000030653"/>
    </source>
</evidence>
<feature type="region of interest" description="Disordered" evidence="1">
    <location>
        <begin position="129"/>
        <end position="155"/>
    </location>
</feature>